<proteinExistence type="predicted"/>
<dbReference type="EMBL" id="FNHH01000007">
    <property type="protein sequence ID" value="SDM16372.1"/>
    <property type="molecule type" value="Genomic_DNA"/>
</dbReference>
<accession>A0A1G9QZA1</accession>
<reference evidence="2" key="1">
    <citation type="submission" date="2016-10" db="EMBL/GenBank/DDBJ databases">
        <authorList>
            <person name="Varghese N."/>
            <person name="Submissions S."/>
        </authorList>
    </citation>
    <scope>NUCLEOTIDE SEQUENCE [LARGE SCALE GENOMIC DNA]</scope>
    <source>
        <strain evidence="2">DSM 24536</strain>
    </source>
</reference>
<dbReference type="STRING" id="990371.SAMN05421813_10724"/>
<dbReference type="AlphaFoldDB" id="A0A1G9QZA1"/>
<evidence type="ECO:0000313" key="2">
    <source>
        <dbReference type="Proteomes" id="UP000199226"/>
    </source>
</evidence>
<keyword evidence="2" id="KW-1185">Reference proteome</keyword>
<organism evidence="1 2">
    <name type="scientific">Daejeonella rubra</name>
    <dbReference type="NCBI Taxonomy" id="990371"/>
    <lineage>
        <taxon>Bacteria</taxon>
        <taxon>Pseudomonadati</taxon>
        <taxon>Bacteroidota</taxon>
        <taxon>Sphingobacteriia</taxon>
        <taxon>Sphingobacteriales</taxon>
        <taxon>Sphingobacteriaceae</taxon>
        <taxon>Daejeonella</taxon>
    </lineage>
</organism>
<gene>
    <name evidence="1" type="ORF">SAMN05421813_10724</name>
</gene>
<dbReference type="GO" id="GO:0016301">
    <property type="term" value="F:kinase activity"/>
    <property type="evidence" value="ECO:0007669"/>
    <property type="project" value="UniProtKB-KW"/>
</dbReference>
<keyword evidence="1" id="KW-0418">Kinase</keyword>
<protein>
    <submittedName>
        <fullName evidence="1">Thiamine pyrophosphokinase</fullName>
    </submittedName>
</protein>
<sequence>MSSHHVVREKQEPALLIISLDGFENENLGQILEWSPTVIVHEDIYELVDSMAFKVDAVVTKDPDFYAQESTRLILTDIEPLEDALKFLVGEQYPAVNIITNEFVLKDYVLFVDDLDIVVFIGDKKIFPVRSGFSKWQPAGEVIQILHEVHKLQTSGLRKLEDHILETEKDGFYSLTFEQPFIFISESI</sequence>
<evidence type="ECO:0000313" key="1">
    <source>
        <dbReference type="EMBL" id="SDM16372.1"/>
    </source>
</evidence>
<keyword evidence="1" id="KW-0808">Transferase</keyword>
<name>A0A1G9QZA1_9SPHI</name>
<dbReference type="OrthoDB" id="1132102at2"/>
<dbReference type="RefSeq" id="WP_090702416.1">
    <property type="nucleotide sequence ID" value="NZ_FNHH01000007.1"/>
</dbReference>
<dbReference type="Proteomes" id="UP000199226">
    <property type="component" value="Unassembled WGS sequence"/>
</dbReference>